<organism evidence="1 2">
    <name type="scientific">Cymbomonas tetramitiformis</name>
    <dbReference type="NCBI Taxonomy" id="36881"/>
    <lineage>
        <taxon>Eukaryota</taxon>
        <taxon>Viridiplantae</taxon>
        <taxon>Chlorophyta</taxon>
        <taxon>Pyramimonadophyceae</taxon>
        <taxon>Pyramimonadales</taxon>
        <taxon>Pyramimonadaceae</taxon>
        <taxon>Cymbomonas</taxon>
    </lineage>
</organism>
<name>A0AAE0GEU2_9CHLO</name>
<comment type="caution">
    <text evidence="1">The sequence shown here is derived from an EMBL/GenBank/DDBJ whole genome shotgun (WGS) entry which is preliminary data.</text>
</comment>
<sequence>MFAHPVYCCFSVAYATVSVGLQVFSTDVYPSGKALVFHTRYQHSKKPLPDISFRNEVYRHLVLRDISAK</sequence>
<evidence type="ECO:0000313" key="2">
    <source>
        <dbReference type="Proteomes" id="UP001190700"/>
    </source>
</evidence>
<reference evidence="1 2" key="1">
    <citation type="journal article" date="2015" name="Genome Biol. Evol.">
        <title>Comparative Genomics of a Bacterivorous Green Alga Reveals Evolutionary Causalities and Consequences of Phago-Mixotrophic Mode of Nutrition.</title>
        <authorList>
            <person name="Burns J.A."/>
            <person name="Paasch A."/>
            <person name="Narechania A."/>
            <person name="Kim E."/>
        </authorList>
    </citation>
    <scope>NUCLEOTIDE SEQUENCE [LARGE SCALE GENOMIC DNA]</scope>
    <source>
        <strain evidence="1 2">PLY_AMNH</strain>
    </source>
</reference>
<keyword evidence="2" id="KW-1185">Reference proteome</keyword>
<proteinExistence type="predicted"/>
<evidence type="ECO:0000313" key="1">
    <source>
        <dbReference type="EMBL" id="KAK3276748.1"/>
    </source>
</evidence>
<protein>
    <submittedName>
        <fullName evidence="1">Uncharacterized protein</fullName>
    </submittedName>
</protein>
<accession>A0AAE0GEU2</accession>
<dbReference type="Proteomes" id="UP001190700">
    <property type="component" value="Unassembled WGS sequence"/>
</dbReference>
<dbReference type="EMBL" id="LGRX02006403">
    <property type="protein sequence ID" value="KAK3276748.1"/>
    <property type="molecule type" value="Genomic_DNA"/>
</dbReference>
<dbReference type="AlphaFoldDB" id="A0AAE0GEU2"/>
<gene>
    <name evidence="1" type="ORF">CYMTET_15206</name>
</gene>